<organism evidence="1 2">
    <name type="scientific">Reinekea blandensis MED297</name>
    <dbReference type="NCBI Taxonomy" id="314283"/>
    <lineage>
        <taxon>Bacteria</taxon>
        <taxon>Pseudomonadati</taxon>
        <taxon>Pseudomonadota</taxon>
        <taxon>Gammaproteobacteria</taxon>
        <taxon>Oceanospirillales</taxon>
        <taxon>Saccharospirillaceae</taxon>
        <taxon>Reinekea</taxon>
    </lineage>
</organism>
<evidence type="ECO:0000313" key="1">
    <source>
        <dbReference type="EMBL" id="EAR09858.1"/>
    </source>
</evidence>
<dbReference type="HOGENOM" id="CLU_2993528_0_0_6"/>
<dbReference type="RefSeq" id="WP_008048379.1">
    <property type="nucleotide sequence ID" value="NZ_CH724155.1"/>
</dbReference>
<accession>A4BDB4</accession>
<gene>
    <name evidence="1" type="ORF">MED297_05899</name>
</gene>
<protein>
    <submittedName>
        <fullName evidence="1">Uncharacterized protein</fullName>
    </submittedName>
</protein>
<keyword evidence="2" id="KW-1185">Reference proteome</keyword>
<proteinExistence type="predicted"/>
<comment type="caution">
    <text evidence="1">The sequence shown here is derived from an EMBL/GenBank/DDBJ whole genome shotgun (WGS) entry which is preliminary data.</text>
</comment>
<evidence type="ECO:0000313" key="2">
    <source>
        <dbReference type="Proteomes" id="UP000005953"/>
    </source>
</evidence>
<dbReference type="EMBL" id="AAOE01000007">
    <property type="protein sequence ID" value="EAR09858.1"/>
    <property type="molecule type" value="Genomic_DNA"/>
</dbReference>
<sequence>MLYRRSPSGFTLIELPIVGVRSALLIPRYWEVGRQARIPAAVMSGTTHSETRCAPST</sequence>
<dbReference type="AlphaFoldDB" id="A4BDB4"/>
<dbReference type="STRING" id="314283.MED297_05899"/>
<reference evidence="1 2" key="1">
    <citation type="submission" date="2006-02" db="EMBL/GenBank/DDBJ databases">
        <authorList>
            <person name="Pinhassi J."/>
            <person name="Pedros-Alio C."/>
            <person name="Ferriera S."/>
            <person name="Johnson J."/>
            <person name="Kravitz S."/>
            <person name="Halpern A."/>
            <person name="Remington K."/>
            <person name="Beeson K."/>
            <person name="Tran B."/>
            <person name="Rogers Y.-H."/>
            <person name="Friedman R."/>
            <person name="Venter J.C."/>
        </authorList>
    </citation>
    <scope>NUCLEOTIDE SEQUENCE [LARGE SCALE GENOMIC DNA]</scope>
    <source>
        <strain evidence="1 2">MED297</strain>
    </source>
</reference>
<dbReference type="OrthoDB" id="2313614at2"/>
<name>A4BDB4_9GAMM</name>
<dbReference type="Proteomes" id="UP000005953">
    <property type="component" value="Unassembled WGS sequence"/>
</dbReference>